<organism evidence="2 3">
    <name type="scientific">Macrostomum lignano</name>
    <dbReference type="NCBI Taxonomy" id="282301"/>
    <lineage>
        <taxon>Eukaryota</taxon>
        <taxon>Metazoa</taxon>
        <taxon>Spiralia</taxon>
        <taxon>Lophotrochozoa</taxon>
        <taxon>Platyhelminthes</taxon>
        <taxon>Rhabditophora</taxon>
        <taxon>Macrostomorpha</taxon>
        <taxon>Macrostomida</taxon>
        <taxon>Macrostomidae</taxon>
        <taxon>Macrostomum</taxon>
    </lineage>
</organism>
<keyword evidence="1" id="KW-0812">Transmembrane</keyword>
<feature type="transmembrane region" description="Helical" evidence="1">
    <location>
        <begin position="217"/>
        <end position="237"/>
    </location>
</feature>
<protein>
    <submittedName>
        <fullName evidence="3">Transmembrane protein</fullName>
    </submittedName>
</protein>
<dbReference type="WBParaSite" id="maker-uti_cns_0000723-snap-gene-0.32-mRNA-1">
    <property type="protein sequence ID" value="maker-uti_cns_0000723-snap-gene-0.32-mRNA-1"/>
    <property type="gene ID" value="maker-uti_cns_0000723-snap-gene-0.32"/>
</dbReference>
<accession>A0A1I8G2V7</accession>
<dbReference type="Proteomes" id="UP000095280">
    <property type="component" value="Unplaced"/>
</dbReference>
<feature type="transmembrane region" description="Helical" evidence="1">
    <location>
        <begin position="249"/>
        <end position="275"/>
    </location>
</feature>
<feature type="transmembrane region" description="Helical" evidence="1">
    <location>
        <begin position="125"/>
        <end position="144"/>
    </location>
</feature>
<keyword evidence="1" id="KW-1133">Transmembrane helix</keyword>
<evidence type="ECO:0000256" key="1">
    <source>
        <dbReference type="SAM" id="Phobius"/>
    </source>
</evidence>
<dbReference type="AlphaFoldDB" id="A0A1I8G2V7"/>
<evidence type="ECO:0000313" key="3">
    <source>
        <dbReference type="WBParaSite" id="maker-uti_cns_0000723-snap-gene-0.32-mRNA-1"/>
    </source>
</evidence>
<sequence>MFRCYFDLCGSAACLLMMLSSMATVSFVAMEISREYRLQSTLARASCSDDWFWWPSERSQSECSVGPLAILWRISLPKMLIFSLRDLLVLPVEFGGLIAGRPIYQWLNGPVIKAESATVFSGADILRCSLYACFTVGLIFYIRFCKLDYRHLHYEAFLLAMVFAFVFLIVPVEFYREYQWQRELAQARCSDWSVTSLLSNWLFSVSQSECSVGLLTILWRVSILRVLLLCAWDLLVFPVEVVTNAAGSLLSVIVAFALWQPLVAVATLVVALAILGYGLRARKRRLEVARKIEDYQQMQLRQSLASSGCKFAQGNNIYYSRY</sequence>
<feature type="transmembrane region" description="Helical" evidence="1">
    <location>
        <begin position="156"/>
        <end position="175"/>
    </location>
</feature>
<evidence type="ECO:0000313" key="2">
    <source>
        <dbReference type="Proteomes" id="UP000095280"/>
    </source>
</evidence>
<reference evidence="3" key="1">
    <citation type="submission" date="2016-11" db="UniProtKB">
        <authorList>
            <consortium name="WormBaseParasite"/>
        </authorList>
    </citation>
    <scope>IDENTIFICATION</scope>
</reference>
<name>A0A1I8G2V7_9PLAT</name>
<keyword evidence="2" id="KW-1185">Reference proteome</keyword>
<keyword evidence="1" id="KW-0472">Membrane</keyword>
<proteinExistence type="predicted"/>